<reference evidence="2" key="1">
    <citation type="submission" date="2014-01" db="EMBL/GenBank/DDBJ databases">
        <authorList>
            <person name="Aslett M."/>
        </authorList>
    </citation>
    <scope>NUCLEOTIDE SEQUENCE</scope>
    <source>
        <strain evidence="2">CDC</strain>
    </source>
</reference>
<evidence type="ECO:0000313" key="2">
    <source>
        <dbReference type="EMBL" id="CDO63232.1"/>
    </source>
</evidence>
<keyword evidence="1" id="KW-0812">Transmembrane</keyword>
<dbReference type="EMBL" id="HG810767">
    <property type="protein sequence ID" value="CDO63232.1"/>
    <property type="molecule type" value="Genomic_DNA"/>
</dbReference>
<dbReference type="VEuPathDB" id="PlasmoDB:PRCDC_0603000"/>
<organism evidence="2 3">
    <name type="scientific">Plasmodium reichenowi</name>
    <dbReference type="NCBI Taxonomy" id="5854"/>
    <lineage>
        <taxon>Eukaryota</taxon>
        <taxon>Sar</taxon>
        <taxon>Alveolata</taxon>
        <taxon>Apicomplexa</taxon>
        <taxon>Aconoidasida</taxon>
        <taxon>Haemosporida</taxon>
        <taxon>Plasmodiidae</taxon>
        <taxon>Plasmodium</taxon>
        <taxon>Plasmodium (Laverania)</taxon>
    </lineage>
</organism>
<reference evidence="2" key="2">
    <citation type="submission" date="2014-05" db="EMBL/GenBank/DDBJ databases">
        <title>The genome sequences of chimpanzee malaria parasites reveal the path to human adaptation.</title>
        <authorList>
            <person name="Otto T.D."/>
            <person name="Rayner J.C."/>
            <person name="Boehme U."/>
            <person name="Pain A."/>
            <person name="Spottiswoode N."/>
            <person name="Sanders M."/>
            <person name="Quail M."/>
            <person name="Ollomo B."/>
            <person name="Renaud F."/>
            <person name="Thomas A.W."/>
            <person name="Prugnolle F."/>
            <person name="Conway D.J."/>
            <person name="Newbold C."/>
            <person name="Berriman M."/>
        </authorList>
    </citation>
    <scope>NUCLEOTIDE SEQUENCE [LARGE SCALE GENOMIC DNA]</scope>
    <source>
        <strain evidence="2">CDC</strain>
    </source>
</reference>
<gene>
    <name evidence="2" type="ORF">PRCDC_0603000</name>
</gene>
<keyword evidence="1" id="KW-0472">Membrane</keyword>
<sequence length="178" mass="21734">MNICYLFIYMLCLFLFHGEFLFFCKKHENINKQKDLKKNEIINKIKNKTNDLRYMFDNLYVQHKNTPLYIFLKDHNEEKRHLLKNIFLYGKLHSLQGLNTPFSKFYMLYKNKKQIPSTIRLQNKIREEKKFIDNMDKSSKKKYIKNKIDEYINLNINVKKLYSNIEGKINSLENFKDI</sequence>
<accession>A0A060RPH9</accession>
<proteinExistence type="predicted"/>
<keyword evidence="1" id="KW-1133">Transmembrane helix</keyword>
<evidence type="ECO:0000256" key="1">
    <source>
        <dbReference type="SAM" id="Phobius"/>
    </source>
</evidence>
<dbReference type="AlphaFoldDB" id="A0A060RPH9"/>
<dbReference type="Proteomes" id="UP000027581">
    <property type="component" value="Unassembled WGS sequence"/>
</dbReference>
<keyword evidence="3" id="KW-1185">Reference proteome</keyword>
<feature type="transmembrane region" description="Helical" evidence="1">
    <location>
        <begin position="6"/>
        <end position="24"/>
    </location>
</feature>
<dbReference type="VEuPathDB" id="PlasmoDB:PRG01_0603900"/>
<evidence type="ECO:0000313" key="3">
    <source>
        <dbReference type="Proteomes" id="UP000027581"/>
    </source>
</evidence>
<name>A0A060RPH9_PLARE</name>
<dbReference type="PhylomeDB" id="A0A060RPH9"/>
<protein>
    <submittedName>
        <fullName evidence="2">Uncharacterized protein</fullName>
    </submittedName>
</protein>